<dbReference type="InterPro" id="IPR013325">
    <property type="entry name" value="RNA_pol_sigma_r2"/>
</dbReference>
<dbReference type="InterPro" id="IPR039425">
    <property type="entry name" value="RNA_pol_sigma-70-like"/>
</dbReference>
<dbReference type="EMBL" id="BIXY01000147">
    <property type="protein sequence ID" value="GCF11796.1"/>
    <property type="molecule type" value="Genomic_DNA"/>
</dbReference>
<evidence type="ECO:0000313" key="9">
    <source>
        <dbReference type="Proteomes" id="UP000322530"/>
    </source>
</evidence>
<keyword evidence="8" id="KW-0240">DNA-directed RNA polymerase</keyword>
<protein>
    <submittedName>
        <fullName evidence="8">DNA-directed RNA polymerase sigma-70 factor</fullName>
    </submittedName>
</protein>
<evidence type="ECO:0000256" key="3">
    <source>
        <dbReference type="ARBA" id="ARBA00023082"/>
    </source>
</evidence>
<dbReference type="PANTHER" id="PTHR43133">
    <property type="entry name" value="RNA POLYMERASE ECF-TYPE SIGMA FACTO"/>
    <property type="match status" value="1"/>
</dbReference>
<dbReference type="Pfam" id="PF04542">
    <property type="entry name" value="Sigma70_r2"/>
    <property type="match status" value="1"/>
</dbReference>
<evidence type="ECO:0000256" key="1">
    <source>
        <dbReference type="ARBA" id="ARBA00010641"/>
    </source>
</evidence>
<gene>
    <name evidence="8" type="ORF">KDI_53600</name>
</gene>
<dbReference type="SUPFAM" id="SSF88659">
    <property type="entry name" value="Sigma3 and sigma4 domains of RNA polymerase sigma factors"/>
    <property type="match status" value="1"/>
</dbReference>
<comment type="similarity">
    <text evidence="1">Belongs to the sigma-70 factor family. ECF subfamily.</text>
</comment>
<keyword evidence="9" id="KW-1185">Reference proteome</keyword>
<dbReference type="NCBIfam" id="TIGR02937">
    <property type="entry name" value="sigma70-ECF"/>
    <property type="match status" value="1"/>
</dbReference>
<keyword evidence="4" id="KW-0238">DNA-binding</keyword>
<dbReference type="GO" id="GO:0016987">
    <property type="term" value="F:sigma factor activity"/>
    <property type="evidence" value="ECO:0007669"/>
    <property type="project" value="UniProtKB-KW"/>
</dbReference>
<accession>A0A5A5TL06</accession>
<evidence type="ECO:0000256" key="4">
    <source>
        <dbReference type="ARBA" id="ARBA00023125"/>
    </source>
</evidence>
<keyword evidence="3" id="KW-0731">Sigma factor</keyword>
<evidence type="ECO:0000256" key="2">
    <source>
        <dbReference type="ARBA" id="ARBA00023015"/>
    </source>
</evidence>
<comment type="caution">
    <text evidence="8">The sequence shown here is derived from an EMBL/GenBank/DDBJ whole genome shotgun (WGS) entry which is preliminary data.</text>
</comment>
<dbReference type="Proteomes" id="UP000322530">
    <property type="component" value="Unassembled WGS sequence"/>
</dbReference>
<feature type="domain" description="RNA polymerase sigma-70 region 2" evidence="6">
    <location>
        <begin position="14"/>
        <end position="82"/>
    </location>
</feature>
<keyword evidence="2" id="KW-0805">Transcription regulation</keyword>
<proteinExistence type="inferred from homology"/>
<organism evidence="8 9">
    <name type="scientific">Dictyobacter arantiisoli</name>
    <dbReference type="NCBI Taxonomy" id="2014874"/>
    <lineage>
        <taxon>Bacteria</taxon>
        <taxon>Bacillati</taxon>
        <taxon>Chloroflexota</taxon>
        <taxon>Ktedonobacteria</taxon>
        <taxon>Ktedonobacterales</taxon>
        <taxon>Dictyobacteraceae</taxon>
        <taxon>Dictyobacter</taxon>
    </lineage>
</organism>
<dbReference type="AlphaFoldDB" id="A0A5A5TL06"/>
<dbReference type="Gene3D" id="1.10.1740.10">
    <property type="match status" value="1"/>
</dbReference>
<dbReference type="SUPFAM" id="SSF88946">
    <property type="entry name" value="Sigma2 domain of RNA polymerase sigma factors"/>
    <property type="match status" value="1"/>
</dbReference>
<evidence type="ECO:0000256" key="5">
    <source>
        <dbReference type="ARBA" id="ARBA00023163"/>
    </source>
</evidence>
<name>A0A5A5TL06_9CHLR</name>
<dbReference type="InterPro" id="IPR013324">
    <property type="entry name" value="RNA_pol_sigma_r3/r4-like"/>
</dbReference>
<evidence type="ECO:0000259" key="6">
    <source>
        <dbReference type="Pfam" id="PF04542"/>
    </source>
</evidence>
<dbReference type="RefSeq" id="WP_235932721.1">
    <property type="nucleotide sequence ID" value="NZ_BIXY01000147.1"/>
</dbReference>
<dbReference type="PANTHER" id="PTHR43133:SF8">
    <property type="entry name" value="RNA POLYMERASE SIGMA FACTOR HI_1459-RELATED"/>
    <property type="match status" value="1"/>
</dbReference>
<dbReference type="InterPro" id="IPR014284">
    <property type="entry name" value="RNA_pol_sigma-70_dom"/>
</dbReference>
<dbReference type="Pfam" id="PF08281">
    <property type="entry name" value="Sigma70_r4_2"/>
    <property type="match status" value="1"/>
</dbReference>
<keyword evidence="5" id="KW-0804">Transcription</keyword>
<reference evidence="8 9" key="1">
    <citation type="submission" date="2019-01" db="EMBL/GenBank/DDBJ databases">
        <title>Draft genome sequence of Dictyobacter sp. Uno17.</title>
        <authorList>
            <person name="Wang C.M."/>
            <person name="Zheng Y."/>
            <person name="Sakai Y."/>
            <person name="Abe K."/>
            <person name="Yokota A."/>
            <person name="Yabe S."/>
        </authorList>
    </citation>
    <scope>NUCLEOTIDE SEQUENCE [LARGE SCALE GENOMIC DNA]</scope>
    <source>
        <strain evidence="8 9">Uno17</strain>
    </source>
</reference>
<dbReference type="InterPro" id="IPR007627">
    <property type="entry name" value="RNA_pol_sigma70_r2"/>
</dbReference>
<dbReference type="InterPro" id="IPR013249">
    <property type="entry name" value="RNA_pol_sigma70_r4_t2"/>
</dbReference>
<dbReference type="Gene3D" id="1.10.10.10">
    <property type="entry name" value="Winged helix-like DNA-binding domain superfamily/Winged helix DNA-binding domain"/>
    <property type="match status" value="1"/>
</dbReference>
<sequence>MLDSIEYAQIIQKLYTLYATDLFTYLRLYNTAREDAEDLLLEVFVAALEKKDFTILSEQQQRAWLFRVARNKTIDRYRHQARWHYVALDQVMEDLFEDDSLTPEQRALRQEEFAQLRSTVQQLSDQQQEVLHLRFTNELRCADIAIILGLRESSVRALLSRTLKHLRAIYKEGTNL</sequence>
<dbReference type="GO" id="GO:0003677">
    <property type="term" value="F:DNA binding"/>
    <property type="evidence" value="ECO:0007669"/>
    <property type="project" value="UniProtKB-KW"/>
</dbReference>
<evidence type="ECO:0000313" key="8">
    <source>
        <dbReference type="EMBL" id="GCF11796.1"/>
    </source>
</evidence>
<dbReference type="InterPro" id="IPR036388">
    <property type="entry name" value="WH-like_DNA-bd_sf"/>
</dbReference>
<evidence type="ECO:0000259" key="7">
    <source>
        <dbReference type="Pfam" id="PF08281"/>
    </source>
</evidence>
<dbReference type="GO" id="GO:0006352">
    <property type="term" value="P:DNA-templated transcription initiation"/>
    <property type="evidence" value="ECO:0007669"/>
    <property type="project" value="InterPro"/>
</dbReference>
<feature type="domain" description="RNA polymerase sigma factor 70 region 4 type 2" evidence="7">
    <location>
        <begin position="115"/>
        <end position="166"/>
    </location>
</feature>
<dbReference type="GO" id="GO:0000428">
    <property type="term" value="C:DNA-directed RNA polymerase complex"/>
    <property type="evidence" value="ECO:0007669"/>
    <property type="project" value="UniProtKB-KW"/>
</dbReference>